<dbReference type="OrthoDB" id="10255964at2759"/>
<organism evidence="4 5">
    <name type="scientific">Boletus reticuloceps</name>
    <dbReference type="NCBI Taxonomy" id="495285"/>
    <lineage>
        <taxon>Eukaryota</taxon>
        <taxon>Fungi</taxon>
        <taxon>Dikarya</taxon>
        <taxon>Basidiomycota</taxon>
        <taxon>Agaricomycotina</taxon>
        <taxon>Agaricomycetes</taxon>
        <taxon>Agaricomycetidae</taxon>
        <taxon>Boletales</taxon>
        <taxon>Boletineae</taxon>
        <taxon>Boletaceae</taxon>
        <taxon>Boletoideae</taxon>
        <taxon>Boletus</taxon>
    </lineage>
</organism>
<keyword evidence="1 2" id="KW-0344">Guanine-nucleotide releasing factor</keyword>
<dbReference type="InterPro" id="IPR001895">
    <property type="entry name" value="RASGEF_cat_dom"/>
</dbReference>
<reference evidence="4" key="1">
    <citation type="submission" date="2021-03" db="EMBL/GenBank/DDBJ databases">
        <title>Evolutionary innovations through gain and loss of genes in the ectomycorrhizal Boletales.</title>
        <authorList>
            <person name="Wu G."/>
            <person name="Miyauchi S."/>
            <person name="Morin E."/>
            <person name="Yang Z.-L."/>
            <person name="Xu J."/>
            <person name="Martin F.M."/>
        </authorList>
    </citation>
    <scope>NUCLEOTIDE SEQUENCE</scope>
    <source>
        <strain evidence="4">BR01</strain>
    </source>
</reference>
<dbReference type="Pfam" id="PF00617">
    <property type="entry name" value="RasGEF"/>
    <property type="match status" value="1"/>
</dbReference>
<protein>
    <submittedName>
        <fullName evidence="4">Ras guanine nucleotide exchange factor domain-containing protein</fullName>
    </submittedName>
</protein>
<dbReference type="Gene3D" id="1.10.840.10">
    <property type="entry name" value="Ras guanine-nucleotide exchange factors catalytic domain"/>
    <property type="match status" value="1"/>
</dbReference>
<dbReference type="InterPro" id="IPR036964">
    <property type="entry name" value="RASGEF_cat_dom_sf"/>
</dbReference>
<proteinExistence type="predicted"/>
<dbReference type="AlphaFoldDB" id="A0A8I3AEV2"/>
<evidence type="ECO:0000256" key="2">
    <source>
        <dbReference type="PROSITE-ProRule" id="PRU00168"/>
    </source>
</evidence>
<comment type="caution">
    <text evidence="4">The sequence shown here is derived from an EMBL/GenBank/DDBJ whole genome shotgun (WGS) entry which is preliminary data.</text>
</comment>
<dbReference type="PANTHER" id="PTHR23113">
    <property type="entry name" value="GUANINE NUCLEOTIDE EXCHANGE FACTOR"/>
    <property type="match status" value="1"/>
</dbReference>
<evidence type="ECO:0000313" key="4">
    <source>
        <dbReference type="EMBL" id="KAG6380778.1"/>
    </source>
</evidence>
<dbReference type="SMART" id="SM00147">
    <property type="entry name" value="RasGEF"/>
    <property type="match status" value="1"/>
</dbReference>
<feature type="domain" description="Ras-GEF" evidence="3">
    <location>
        <begin position="146"/>
        <end position="378"/>
    </location>
</feature>
<accession>A0A8I3AEV2</accession>
<evidence type="ECO:0000313" key="5">
    <source>
        <dbReference type="Proteomes" id="UP000683000"/>
    </source>
</evidence>
<sequence length="378" mass="43050">MTNDPPTWKMFVFLRLLRHPLTECRNRIPQAPFNRSQRHLILLPLRVLGCLMRPFTTILIHRMDGQTSLPCLRTLANPDGTQLISTLDIEDSLIVLKSTGVSQDGTDSDDEIDGQSQHVALPTDFLAAGPNQNISDIKLLGHIIWGPDNLAKQLCVLMHTLYATIRQDHCLDWTRGCRSTEVTGLRHFFDIHDDIASWVRKSIISDNDMTRQTETLNFWIRVAERCHLHRNFDSLCAIILALSVSRSSSSFGSAWRRCAYKRTFATLRNMLDVKNKYSCFMGIMDAAKGPSVPFVRRYLEHIKELHPERFNNPPHQSRHADGAGSLAAPCKMQLAGISTLLRHQSSRYNFKIAKSIRSFIDHELQTVRLANGWPLTRS</sequence>
<dbReference type="InterPro" id="IPR023578">
    <property type="entry name" value="Ras_GEF_dom_sf"/>
</dbReference>
<dbReference type="GO" id="GO:0005886">
    <property type="term" value="C:plasma membrane"/>
    <property type="evidence" value="ECO:0007669"/>
    <property type="project" value="TreeGrafter"/>
</dbReference>
<evidence type="ECO:0000259" key="3">
    <source>
        <dbReference type="PROSITE" id="PS50009"/>
    </source>
</evidence>
<dbReference type="Proteomes" id="UP000683000">
    <property type="component" value="Unassembled WGS sequence"/>
</dbReference>
<dbReference type="SUPFAM" id="SSF48366">
    <property type="entry name" value="Ras GEF"/>
    <property type="match status" value="1"/>
</dbReference>
<dbReference type="PROSITE" id="PS50009">
    <property type="entry name" value="RASGEF_CAT"/>
    <property type="match status" value="1"/>
</dbReference>
<dbReference type="GO" id="GO:0007265">
    <property type="term" value="P:Ras protein signal transduction"/>
    <property type="evidence" value="ECO:0007669"/>
    <property type="project" value="TreeGrafter"/>
</dbReference>
<name>A0A8I3AEV2_9AGAM</name>
<dbReference type="EMBL" id="JAGFBS010000002">
    <property type="protein sequence ID" value="KAG6380778.1"/>
    <property type="molecule type" value="Genomic_DNA"/>
</dbReference>
<dbReference type="InterPro" id="IPR008937">
    <property type="entry name" value="Ras-like_GEF"/>
</dbReference>
<dbReference type="GO" id="GO:0005085">
    <property type="term" value="F:guanyl-nucleotide exchange factor activity"/>
    <property type="evidence" value="ECO:0007669"/>
    <property type="project" value="UniProtKB-KW"/>
</dbReference>
<keyword evidence="5" id="KW-1185">Reference proteome</keyword>
<evidence type="ECO:0000256" key="1">
    <source>
        <dbReference type="ARBA" id="ARBA00022658"/>
    </source>
</evidence>
<dbReference type="PANTHER" id="PTHR23113:SF368">
    <property type="entry name" value="CELL DIVISION CONTROL PROTEIN 25"/>
    <property type="match status" value="1"/>
</dbReference>
<gene>
    <name evidence="4" type="ORF">JVT61DRAFT_5162</name>
</gene>